<dbReference type="Proteomes" id="UP000254502">
    <property type="component" value="Unassembled WGS sequence"/>
</dbReference>
<keyword evidence="1" id="KW-0808">Transferase</keyword>
<reference evidence="1 2" key="1">
    <citation type="submission" date="2018-06" db="EMBL/GenBank/DDBJ databases">
        <authorList>
            <consortium name="Pathogen Informatics"/>
            <person name="Doyle S."/>
        </authorList>
    </citation>
    <scope>NUCLEOTIDE SEQUENCE [LARGE SCALE GENOMIC DNA]</scope>
    <source>
        <strain evidence="1 2">NCTC5664</strain>
    </source>
</reference>
<organism evidence="1 2">
    <name type="scientific">Staphylococcus aureus</name>
    <dbReference type="NCBI Taxonomy" id="1280"/>
    <lineage>
        <taxon>Bacteria</taxon>
        <taxon>Bacillati</taxon>
        <taxon>Bacillota</taxon>
        <taxon>Bacilli</taxon>
        <taxon>Bacillales</taxon>
        <taxon>Staphylococcaceae</taxon>
        <taxon>Staphylococcus</taxon>
    </lineage>
</organism>
<accession>A0A380E2G9</accession>
<dbReference type="GO" id="GO:0042286">
    <property type="term" value="F:glutamate-1-semialdehyde 2,1-aminomutase activity"/>
    <property type="evidence" value="ECO:0007669"/>
    <property type="project" value="UniProtKB-EC"/>
</dbReference>
<evidence type="ECO:0000313" key="1">
    <source>
        <dbReference type="EMBL" id="SUK94943.1"/>
    </source>
</evidence>
<dbReference type="EC" id="5.4.3.8" evidence="1"/>
<dbReference type="GO" id="GO:0008483">
    <property type="term" value="F:transaminase activity"/>
    <property type="evidence" value="ECO:0007669"/>
    <property type="project" value="UniProtKB-KW"/>
</dbReference>
<sequence>MRYTKSEEAMKVAETLMPGGVNSPVRAFKSVDTPAIFMDHGKGLKNL</sequence>
<dbReference type="Gene3D" id="3.90.1150.10">
    <property type="entry name" value="Aspartate Aminotransferase, domain 1"/>
    <property type="match status" value="1"/>
</dbReference>
<dbReference type="AlphaFoldDB" id="A0A380E2G9"/>
<keyword evidence="1" id="KW-0413">Isomerase</keyword>
<dbReference type="EMBL" id="UHAQ01000004">
    <property type="protein sequence ID" value="SUK94943.1"/>
    <property type="molecule type" value="Genomic_DNA"/>
</dbReference>
<gene>
    <name evidence="1" type="primary">hemL_3</name>
    <name evidence="1" type="ORF">NCTC5664_03648</name>
</gene>
<protein>
    <submittedName>
        <fullName evidence="1">Glutamate-1-semialdehyde aminotransferase</fullName>
        <ecNumber evidence="1">5.4.3.8</ecNumber>
    </submittedName>
</protein>
<dbReference type="InterPro" id="IPR015422">
    <property type="entry name" value="PyrdxlP-dep_Trfase_small"/>
</dbReference>
<keyword evidence="1" id="KW-0032">Aminotransferase</keyword>
<name>A0A380E2G9_STAAU</name>
<evidence type="ECO:0000313" key="2">
    <source>
        <dbReference type="Proteomes" id="UP000254502"/>
    </source>
</evidence>
<proteinExistence type="predicted"/>